<reference evidence="9 10" key="1">
    <citation type="submission" date="2015-06" db="EMBL/GenBank/DDBJ databases">
        <title>A Comprehensive Approach to Explore the Metabolic and Phylogenetic Diversity of Bacterial Steroid Degradation in the Environment: Testosterone as an Example.</title>
        <authorList>
            <person name="Yang F.-C."/>
            <person name="Chen Y.-L."/>
            <person name="Yu C.-P."/>
            <person name="Tang S.-L."/>
            <person name="Wang P.-H."/>
            <person name="Ismail W."/>
            <person name="Wang C.-H."/>
            <person name="Yang C.-Y."/>
            <person name="Chiang Y.-R."/>
        </authorList>
    </citation>
    <scope>NUCLEOTIDE SEQUENCE [LARGE SCALE GENOMIC DNA]</scope>
    <source>
        <strain evidence="9 10">DSM 18526</strain>
    </source>
</reference>
<dbReference type="InterPro" id="IPR004507">
    <property type="entry name" value="UbiX-like"/>
</dbReference>
<evidence type="ECO:0000256" key="3">
    <source>
        <dbReference type="ARBA" id="ARBA00022643"/>
    </source>
</evidence>
<evidence type="ECO:0000313" key="9">
    <source>
        <dbReference type="EMBL" id="AMN47691.1"/>
    </source>
</evidence>
<sequence>MRRRLIVGISGASGVIYGIRALQMLRDAGNIEVHLVMSAAAKLNIRLETDWSVSEVEALASKVYDVKDLAASISSGSYRTVGMLVAPCSIKTLSAIACSHSDNLLTRAADVVVKERRRLVLMVRETPLHAGHCELLLKVAALGVIVAPPIPAFYNRPATLDDLVNHSVGRILDLFDIDVPALKRWEGIQSPQSFGSGSRDR</sequence>
<dbReference type="HAMAP" id="MF_01984">
    <property type="entry name" value="ubiX_pad"/>
    <property type="match status" value="1"/>
</dbReference>
<dbReference type="Gene3D" id="3.40.50.1950">
    <property type="entry name" value="Flavin prenyltransferase-like"/>
    <property type="match status" value="1"/>
</dbReference>
<feature type="domain" description="Flavoprotein" evidence="8">
    <location>
        <begin position="4"/>
        <end position="174"/>
    </location>
</feature>
<name>A0A127FDG3_STEDE</name>
<keyword evidence="3 7" id="KW-0288">FMN</keyword>
<feature type="binding site" evidence="7">
    <location>
        <position position="170"/>
    </location>
    <ligand>
        <name>dimethylallyl phosphate</name>
        <dbReference type="ChEBI" id="CHEBI:88052"/>
    </ligand>
</feature>
<dbReference type="RefSeq" id="WP_066923305.1">
    <property type="nucleotide sequence ID" value="NZ_CP011971.1"/>
</dbReference>
<accession>A0A127FDG3</accession>
<evidence type="ECO:0000256" key="2">
    <source>
        <dbReference type="ARBA" id="ARBA00022630"/>
    </source>
</evidence>
<evidence type="ECO:0000256" key="4">
    <source>
        <dbReference type="ARBA" id="ARBA00022679"/>
    </source>
</evidence>
<dbReference type="EC" id="2.5.1.129" evidence="7"/>
<keyword evidence="2 7" id="KW-0285">Flavoprotein</keyword>
<protein>
    <recommendedName>
        <fullName evidence="7">Flavin prenyltransferase UbiX</fullName>
        <ecNumber evidence="7">2.5.1.129</ecNumber>
    </recommendedName>
</protein>
<comment type="caution">
    <text evidence="7">Lacks conserved residue(s) required for the propagation of feature annotation.</text>
</comment>
<gene>
    <name evidence="7" type="primary">ubiX</name>
    <name evidence="9" type="ORF">ACG33_11385</name>
</gene>
<dbReference type="InterPro" id="IPR003382">
    <property type="entry name" value="Flavoprotein"/>
</dbReference>
<evidence type="ECO:0000259" key="8">
    <source>
        <dbReference type="Pfam" id="PF02441"/>
    </source>
</evidence>
<feature type="binding site" evidence="7">
    <location>
        <position position="124"/>
    </location>
    <ligand>
        <name>FMN</name>
        <dbReference type="ChEBI" id="CHEBI:58210"/>
    </ligand>
</feature>
<dbReference type="Pfam" id="PF02441">
    <property type="entry name" value="Flavoprotein"/>
    <property type="match status" value="1"/>
</dbReference>
<dbReference type="STRING" id="465721.ACG33_11385"/>
<evidence type="ECO:0000256" key="5">
    <source>
        <dbReference type="ARBA" id="ARBA00050612"/>
    </source>
</evidence>
<dbReference type="SUPFAM" id="SSF52507">
    <property type="entry name" value="Homo-oligomeric flavin-containing Cys decarboxylases, HFCD"/>
    <property type="match status" value="1"/>
</dbReference>
<dbReference type="EMBL" id="CP011971">
    <property type="protein sequence ID" value="AMN47691.1"/>
    <property type="molecule type" value="Genomic_DNA"/>
</dbReference>
<comment type="similarity">
    <text evidence="6 7">Belongs to the UbiX/PAD1 family.</text>
</comment>
<dbReference type="FunFam" id="3.40.50.1950:FF:000001">
    <property type="entry name" value="Flavin prenyltransferase UbiX"/>
    <property type="match status" value="1"/>
</dbReference>
<organism evidence="9 10">
    <name type="scientific">Steroidobacter denitrificans</name>
    <dbReference type="NCBI Taxonomy" id="465721"/>
    <lineage>
        <taxon>Bacteria</taxon>
        <taxon>Pseudomonadati</taxon>
        <taxon>Pseudomonadota</taxon>
        <taxon>Gammaproteobacteria</taxon>
        <taxon>Steroidobacterales</taxon>
        <taxon>Steroidobacteraceae</taxon>
        <taxon>Steroidobacter</taxon>
    </lineage>
</organism>
<dbReference type="AlphaFoldDB" id="A0A127FDG3"/>
<feature type="binding site" evidence="7">
    <location>
        <begin position="89"/>
        <end position="92"/>
    </location>
    <ligand>
        <name>FMN</name>
        <dbReference type="ChEBI" id="CHEBI:58210"/>
    </ligand>
</feature>
<comment type="catalytic activity">
    <reaction evidence="5 7">
        <text>dimethylallyl phosphate + FMNH2 = prenylated FMNH2 + phosphate</text>
        <dbReference type="Rhea" id="RHEA:37743"/>
        <dbReference type="ChEBI" id="CHEBI:43474"/>
        <dbReference type="ChEBI" id="CHEBI:57618"/>
        <dbReference type="ChEBI" id="CHEBI:87467"/>
        <dbReference type="ChEBI" id="CHEBI:88052"/>
        <dbReference type="EC" id="2.5.1.129"/>
    </reaction>
</comment>
<comment type="function">
    <text evidence="7">Flavin prenyltransferase that catalyzes the synthesis of the prenylated FMN cofactor (prenyl-FMN) for 4-hydroxy-3-polyprenylbenzoic acid decarboxylase UbiD. The prenyltransferase is metal-independent and links a dimethylallyl moiety from dimethylallyl monophosphate (DMAP) to the flavin N5 and C6 atoms of FMN.</text>
</comment>
<dbReference type="PATRIC" id="fig|465721.4.peg.2428"/>
<keyword evidence="10" id="KW-1185">Reference proteome</keyword>
<keyword evidence="9" id="KW-0456">Lyase</keyword>
<dbReference type="NCBIfam" id="TIGR00421">
    <property type="entry name" value="ubiX_pad"/>
    <property type="match status" value="1"/>
</dbReference>
<proteinExistence type="inferred from homology"/>
<dbReference type="GO" id="GO:0106141">
    <property type="term" value="F:flavin prenyltransferase activity"/>
    <property type="evidence" value="ECO:0007669"/>
    <property type="project" value="UniProtKB-EC"/>
</dbReference>
<evidence type="ECO:0000256" key="1">
    <source>
        <dbReference type="ARBA" id="ARBA00022602"/>
    </source>
</evidence>
<dbReference type="InterPro" id="IPR036551">
    <property type="entry name" value="Flavin_trans-like"/>
</dbReference>
<dbReference type="GO" id="GO:0016829">
    <property type="term" value="F:lyase activity"/>
    <property type="evidence" value="ECO:0007669"/>
    <property type="project" value="UniProtKB-KW"/>
</dbReference>
<dbReference type="KEGG" id="sdf:ACG33_11385"/>
<evidence type="ECO:0000256" key="7">
    <source>
        <dbReference type="HAMAP-Rule" id="MF_01984"/>
    </source>
</evidence>
<evidence type="ECO:0000256" key="6">
    <source>
        <dbReference type="ARBA" id="ARBA00060793"/>
    </source>
</evidence>
<dbReference type="NCBIfam" id="NF004685">
    <property type="entry name" value="PRK06029.1"/>
    <property type="match status" value="1"/>
</dbReference>
<keyword evidence="4 7" id="KW-0808">Transferase</keyword>
<feature type="binding site" evidence="7">
    <location>
        <begin position="11"/>
        <end position="13"/>
    </location>
    <ligand>
        <name>FMN</name>
        <dbReference type="ChEBI" id="CHEBI:58210"/>
    </ligand>
</feature>
<dbReference type="OrthoDB" id="9781577at2"/>
<keyword evidence="1 7" id="KW-0637">Prenyltransferase</keyword>
<dbReference type="Proteomes" id="UP000070250">
    <property type="component" value="Chromosome"/>
</dbReference>
<feature type="binding site" evidence="7">
    <location>
        <position position="38"/>
    </location>
    <ligand>
        <name>FMN</name>
        <dbReference type="ChEBI" id="CHEBI:58210"/>
    </ligand>
</feature>
<feature type="binding site" evidence="7">
    <location>
        <position position="154"/>
    </location>
    <ligand>
        <name>dimethylallyl phosphate</name>
        <dbReference type="ChEBI" id="CHEBI:88052"/>
    </ligand>
</feature>
<evidence type="ECO:0000313" key="10">
    <source>
        <dbReference type="Proteomes" id="UP000070250"/>
    </source>
</evidence>